<gene>
    <name evidence="2" type="ORF">C7999DRAFT_10775</name>
</gene>
<feature type="compositionally biased region" description="Polar residues" evidence="1">
    <location>
        <begin position="476"/>
        <end position="485"/>
    </location>
</feature>
<feature type="compositionally biased region" description="Polar residues" evidence="1">
    <location>
        <begin position="424"/>
        <end position="433"/>
    </location>
</feature>
<feature type="compositionally biased region" description="Low complexity" evidence="1">
    <location>
        <begin position="697"/>
        <end position="706"/>
    </location>
</feature>
<name>A0AAN7D0G7_9PEZI</name>
<comment type="caution">
    <text evidence="2">The sequence shown here is derived from an EMBL/GenBank/DDBJ whole genome shotgun (WGS) entry which is preliminary data.</text>
</comment>
<feature type="region of interest" description="Disordered" evidence="1">
    <location>
        <begin position="648"/>
        <end position="669"/>
    </location>
</feature>
<organism evidence="2 3">
    <name type="scientific">Corynascus novoguineensis</name>
    <dbReference type="NCBI Taxonomy" id="1126955"/>
    <lineage>
        <taxon>Eukaryota</taxon>
        <taxon>Fungi</taxon>
        <taxon>Dikarya</taxon>
        <taxon>Ascomycota</taxon>
        <taxon>Pezizomycotina</taxon>
        <taxon>Sordariomycetes</taxon>
        <taxon>Sordariomycetidae</taxon>
        <taxon>Sordariales</taxon>
        <taxon>Chaetomiaceae</taxon>
        <taxon>Corynascus</taxon>
    </lineage>
</organism>
<feature type="region of interest" description="Disordered" evidence="1">
    <location>
        <begin position="529"/>
        <end position="626"/>
    </location>
</feature>
<dbReference type="EMBL" id="MU857605">
    <property type="protein sequence ID" value="KAK4251481.1"/>
    <property type="molecule type" value="Genomic_DNA"/>
</dbReference>
<sequence>MGLFSFLSKKTSTKGKVGAPLRGQPYLSASSGFSNTKADESAVAGNDTNAENSIFRGRAGFNQSQLSLDAASEDEEQAPTPNVARYRDGSTERVGTAPNGRPSSVVLTKGGFRVKGDGQRRMPPLSFRMTGSENAGPGSRPGSRGSASTIKDPFRRNPGHSRTGSLRTNNAKAFKDLLDAQSEIKPADFRERVTAAGARDYGEDVAERNLGENGFDLGSKHVKAFYAQPRRAESQSTGHLAGTKKLDPYKAGVRRLSPHASQPSLFRETTYGNSLTSNSRHSRKTIAARRSSVATYMPLGLGKMKSLPLDRKPEDLGQLPPRTPAPEIQRLDFGLSALGSSTPVVPQVPEDTAPAPTIRTTRRPRDSVELAKRKVETPLSEDEVADDAPASSFAVWSASRSRRSSAILSATSPPRRHHSFYTLQSSASSTVSRETLHVTPLSPPEKTSQTHPTRVDTENLSQETSVLSEHGDALTATASPASRTQQIVDNHVMPSSPGFASITSKEGLQAADIILQDDEVLDFPPPIPTSSTRKWSASSGTPTACESSTAPSIVTSTFNRPPSLHTADTSVDLSIRTNSPPLKPMHPYSATHDSDSDIESHYDGNSEGKEDLTPLETEATGPADTLTDTFNIDDYVSSDAESLMIRVSTSTTATTTTTNTNPNRRPTAEGEEELLFKDYLGFGPGGMQLPGLADLFPSSTSPKSLLPSPPGGRGHAGDEGQEDSGLDDEKGDEKHRNGNVTVLAPYGTHDPVHDMRRWEEGYSAKNIWKHGGESEQGRARRSSVLGLVAADGDMRRKGATTDDADDDGYEADYVDDDDDNEERLSSRQMSLRRLEGHGEECAKHHHQHREEEQSEQPRQQQSEMPRSKVAIAVRLRKQARRARMLAGEPSPAMLRRKGPTNQGLGKRLSVPVLRTGDAE</sequence>
<dbReference type="AlphaFoldDB" id="A0AAN7D0G7"/>
<evidence type="ECO:0000313" key="2">
    <source>
        <dbReference type="EMBL" id="KAK4251481.1"/>
    </source>
</evidence>
<proteinExistence type="predicted"/>
<feature type="region of interest" description="Disordered" evidence="1">
    <location>
        <begin position="796"/>
        <end position="919"/>
    </location>
</feature>
<feature type="compositionally biased region" description="Basic and acidic residues" evidence="1">
    <location>
        <begin position="363"/>
        <end position="376"/>
    </location>
</feature>
<feature type="region of interest" description="Disordered" evidence="1">
    <location>
        <begin position="305"/>
        <end position="325"/>
    </location>
</feature>
<feature type="region of interest" description="Disordered" evidence="1">
    <location>
        <begin position="424"/>
        <end position="485"/>
    </location>
</feature>
<feature type="compositionally biased region" description="Polar residues" evidence="1">
    <location>
        <begin position="445"/>
        <end position="467"/>
    </location>
</feature>
<reference evidence="2" key="2">
    <citation type="submission" date="2023-05" db="EMBL/GenBank/DDBJ databases">
        <authorList>
            <consortium name="Lawrence Berkeley National Laboratory"/>
            <person name="Steindorff A."/>
            <person name="Hensen N."/>
            <person name="Bonometti L."/>
            <person name="Westerberg I."/>
            <person name="Brannstrom I.O."/>
            <person name="Guillou S."/>
            <person name="Cros-Aarteil S."/>
            <person name="Calhoun S."/>
            <person name="Haridas S."/>
            <person name="Kuo A."/>
            <person name="Mondo S."/>
            <person name="Pangilinan J."/>
            <person name="Riley R."/>
            <person name="Labutti K."/>
            <person name="Andreopoulos B."/>
            <person name="Lipzen A."/>
            <person name="Chen C."/>
            <person name="Yanf M."/>
            <person name="Daum C."/>
            <person name="Ng V."/>
            <person name="Clum A."/>
            <person name="Ohm R."/>
            <person name="Martin F."/>
            <person name="Silar P."/>
            <person name="Natvig D."/>
            <person name="Lalanne C."/>
            <person name="Gautier V."/>
            <person name="Ament-Velasquez S.L."/>
            <person name="Kruys A."/>
            <person name="Hutchinson M.I."/>
            <person name="Powell A.J."/>
            <person name="Barry K."/>
            <person name="Miller A.N."/>
            <person name="Grigoriev I.V."/>
            <person name="Debuchy R."/>
            <person name="Gladieux P."/>
            <person name="Thoren M.H."/>
            <person name="Johannesson H."/>
        </authorList>
    </citation>
    <scope>NUCLEOTIDE SEQUENCE</scope>
    <source>
        <strain evidence="2">CBS 359.72</strain>
    </source>
</reference>
<feature type="region of interest" description="Disordered" evidence="1">
    <location>
        <begin position="1"/>
        <end position="49"/>
    </location>
</feature>
<feature type="compositionally biased region" description="Low complexity" evidence="1">
    <location>
        <begin position="648"/>
        <end position="665"/>
    </location>
</feature>
<feature type="region of interest" description="Disordered" evidence="1">
    <location>
        <begin position="339"/>
        <end position="389"/>
    </location>
</feature>
<feature type="compositionally biased region" description="Polar residues" evidence="1">
    <location>
        <begin position="27"/>
        <end position="36"/>
    </location>
</feature>
<feature type="compositionally biased region" description="Low complexity" evidence="1">
    <location>
        <begin position="135"/>
        <end position="148"/>
    </location>
</feature>
<evidence type="ECO:0000313" key="3">
    <source>
        <dbReference type="Proteomes" id="UP001303647"/>
    </source>
</evidence>
<protein>
    <submittedName>
        <fullName evidence="2">Uncharacterized protein</fullName>
    </submittedName>
</protein>
<accession>A0AAN7D0G7</accession>
<feature type="compositionally biased region" description="Basic and acidic residues" evidence="1">
    <location>
        <begin position="832"/>
        <end position="842"/>
    </location>
</feature>
<feature type="region of interest" description="Disordered" evidence="1">
    <location>
        <begin position="691"/>
        <end position="752"/>
    </location>
</feature>
<feature type="compositionally biased region" description="Basic and acidic residues" evidence="1">
    <location>
        <begin position="592"/>
        <end position="612"/>
    </location>
</feature>
<feature type="compositionally biased region" description="Basic and acidic residues" evidence="1">
    <location>
        <begin position="727"/>
        <end position="736"/>
    </location>
</feature>
<feature type="compositionally biased region" description="Polar residues" evidence="1">
    <location>
        <begin position="529"/>
        <end position="580"/>
    </location>
</feature>
<feature type="compositionally biased region" description="Acidic residues" evidence="1">
    <location>
        <begin position="802"/>
        <end position="821"/>
    </location>
</feature>
<reference evidence="2" key="1">
    <citation type="journal article" date="2023" name="Mol. Phylogenet. Evol.">
        <title>Genome-scale phylogeny and comparative genomics of the fungal order Sordariales.</title>
        <authorList>
            <person name="Hensen N."/>
            <person name="Bonometti L."/>
            <person name="Westerberg I."/>
            <person name="Brannstrom I.O."/>
            <person name="Guillou S."/>
            <person name="Cros-Aarteil S."/>
            <person name="Calhoun S."/>
            <person name="Haridas S."/>
            <person name="Kuo A."/>
            <person name="Mondo S."/>
            <person name="Pangilinan J."/>
            <person name="Riley R."/>
            <person name="LaButti K."/>
            <person name="Andreopoulos B."/>
            <person name="Lipzen A."/>
            <person name="Chen C."/>
            <person name="Yan M."/>
            <person name="Daum C."/>
            <person name="Ng V."/>
            <person name="Clum A."/>
            <person name="Steindorff A."/>
            <person name="Ohm R.A."/>
            <person name="Martin F."/>
            <person name="Silar P."/>
            <person name="Natvig D.O."/>
            <person name="Lalanne C."/>
            <person name="Gautier V."/>
            <person name="Ament-Velasquez S.L."/>
            <person name="Kruys A."/>
            <person name="Hutchinson M.I."/>
            <person name="Powell A.J."/>
            <person name="Barry K."/>
            <person name="Miller A.N."/>
            <person name="Grigoriev I.V."/>
            <person name="Debuchy R."/>
            <person name="Gladieux P."/>
            <person name="Hiltunen Thoren M."/>
            <person name="Johannesson H."/>
        </authorList>
    </citation>
    <scope>NUCLEOTIDE SEQUENCE</scope>
    <source>
        <strain evidence="2">CBS 359.72</strain>
    </source>
</reference>
<dbReference type="Proteomes" id="UP001303647">
    <property type="component" value="Unassembled WGS sequence"/>
</dbReference>
<feature type="region of interest" description="Disordered" evidence="1">
    <location>
        <begin position="65"/>
        <end position="170"/>
    </location>
</feature>
<feature type="compositionally biased region" description="Basic residues" evidence="1">
    <location>
        <begin position="874"/>
        <end position="883"/>
    </location>
</feature>
<feature type="compositionally biased region" description="Polar residues" evidence="1">
    <location>
        <begin position="160"/>
        <end position="170"/>
    </location>
</feature>
<keyword evidence="3" id="KW-1185">Reference proteome</keyword>
<evidence type="ECO:0000256" key="1">
    <source>
        <dbReference type="SAM" id="MobiDB-lite"/>
    </source>
</evidence>